<feature type="domain" description="N-acetyltransferase" evidence="1">
    <location>
        <begin position="6"/>
        <end position="135"/>
    </location>
</feature>
<dbReference type="AlphaFoldDB" id="A0A239STP7"/>
<dbReference type="InterPro" id="IPR016181">
    <property type="entry name" value="Acyl_CoA_acyltransferase"/>
</dbReference>
<evidence type="ECO:0000313" key="3">
    <source>
        <dbReference type="Proteomes" id="UP000215185"/>
    </source>
</evidence>
<dbReference type="GO" id="GO:0016747">
    <property type="term" value="F:acyltransferase activity, transferring groups other than amino-acyl groups"/>
    <property type="evidence" value="ECO:0007669"/>
    <property type="project" value="InterPro"/>
</dbReference>
<dbReference type="SUPFAM" id="SSF55729">
    <property type="entry name" value="Acyl-CoA N-acyltransferases (Nat)"/>
    <property type="match status" value="1"/>
</dbReference>
<evidence type="ECO:0000259" key="1">
    <source>
        <dbReference type="PROSITE" id="PS51186"/>
    </source>
</evidence>
<dbReference type="KEGG" id="smen:SAMEA4412692_1227"/>
<accession>A0A239STP7</accession>
<name>A0A239STP7_9STRE</name>
<dbReference type="STRING" id="1123308.GCA_000380085_01867"/>
<dbReference type="Pfam" id="PF00583">
    <property type="entry name" value="Acetyltransf_1"/>
    <property type="match status" value="1"/>
</dbReference>
<dbReference type="Proteomes" id="UP000215185">
    <property type="component" value="Chromosome 1"/>
</dbReference>
<dbReference type="InterPro" id="IPR053144">
    <property type="entry name" value="Acetyltransferase_Butenolide"/>
</dbReference>
<dbReference type="eggNOG" id="COG0456">
    <property type="taxonomic scope" value="Bacteria"/>
</dbReference>
<dbReference type="OrthoDB" id="9775804at2"/>
<proteinExistence type="predicted"/>
<sequence>MHFNSFDYTDFSEAIKHLYASVGWTSYLKDESLLPSAFDQSLDLLGAFDKDQLIGFIRIVGDGQHIVLIQDLLVHPDYQKRGIGTELLKIMWNRYAHVRMFQLNTDLHDVKANAFYQSLGMVPIAEGQIISYYRK</sequence>
<dbReference type="EMBL" id="LT906439">
    <property type="protein sequence ID" value="SNU88777.1"/>
    <property type="molecule type" value="Genomic_DNA"/>
</dbReference>
<dbReference type="PROSITE" id="PS51186">
    <property type="entry name" value="GNAT"/>
    <property type="match status" value="1"/>
</dbReference>
<dbReference type="Gene3D" id="3.40.630.30">
    <property type="match status" value="1"/>
</dbReference>
<organism evidence="2 3">
    <name type="scientific">Streptococcus merionis</name>
    <dbReference type="NCBI Taxonomy" id="400065"/>
    <lineage>
        <taxon>Bacteria</taxon>
        <taxon>Bacillati</taxon>
        <taxon>Bacillota</taxon>
        <taxon>Bacilli</taxon>
        <taxon>Lactobacillales</taxon>
        <taxon>Streptococcaceae</taxon>
        <taxon>Streptococcus</taxon>
    </lineage>
</organism>
<keyword evidence="2" id="KW-0012">Acyltransferase</keyword>
<dbReference type="RefSeq" id="WP_018374410.1">
    <property type="nucleotide sequence ID" value="NZ_LT906439.1"/>
</dbReference>
<gene>
    <name evidence="2" type="ORF">SAMEA4412692_01227</name>
</gene>
<reference evidence="2 3" key="1">
    <citation type="submission" date="2017-06" db="EMBL/GenBank/DDBJ databases">
        <authorList>
            <consortium name="Pathogen Informatics"/>
        </authorList>
    </citation>
    <scope>NUCLEOTIDE SEQUENCE [LARGE SCALE GENOMIC DNA]</scope>
    <source>
        <strain evidence="2 3">NCTC13788</strain>
    </source>
</reference>
<protein>
    <submittedName>
        <fullName evidence="2">Ribosomal-protein-alanine acetyltransferase</fullName>
        <ecNumber evidence="2">2.3.1.128</ecNumber>
    </submittedName>
</protein>
<keyword evidence="3" id="KW-1185">Reference proteome</keyword>
<dbReference type="CDD" id="cd04301">
    <property type="entry name" value="NAT_SF"/>
    <property type="match status" value="1"/>
</dbReference>
<keyword evidence="2" id="KW-0808">Transferase</keyword>
<evidence type="ECO:0000313" key="2">
    <source>
        <dbReference type="EMBL" id="SNU88777.1"/>
    </source>
</evidence>
<dbReference type="PANTHER" id="PTHR43233:SF1">
    <property type="entry name" value="FAMILY N-ACETYLTRANSFERASE, PUTATIVE (AFU_ORTHOLOGUE AFUA_6G03350)-RELATED"/>
    <property type="match status" value="1"/>
</dbReference>
<dbReference type="PANTHER" id="PTHR43233">
    <property type="entry name" value="FAMILY N-ACETYLTRANSFERASE, PUTATIVE (AFU_ORTHOLOGUE AFUA_6G03350)-RELATED"/>
    <property type="match status" value="1"/>
</dbReference>
<dbReference type="EC" id="2.3.1.128" evidence="2"/>
<dbReference type="InterPro" id="IPR000182">
    <property type="entry name" value="GNAT_dom"/>
</dbReference>